<dbReference type="RefSeq" id="WP_062320244.1">
    <property type="nucleotide sequence ID" value="NZ_BJWJ01000001.1"/>
</dbReference>
<reference evidence="1 4" key="2">
    <citation type="submission" date="2019-07" db="EMBL/GenBank/DDBJ databases">
        <title>Whole genome shotgun sequence of Halolactibacillus miurensis NBRC 100873.</title>
        <authorList>
            <person name="Hosoyama A."/>
            <person name="Uohara A."/>
            <person name="Ohji S."/>
            <person name="Ichikawa N."/>
        </authorList>
    </citation>
    <scope>NUCLEOTIDE SEQUENCE [LARGE SCALE GENOMIC DNA]</scope>
    <source>
        <strain evidence="1 4">NBRC 100873</strain>
    </source>
</reference>
<keyword evidence="4" id="KW-1185">Reference proteome</keyword>
<dbReference type="EMBL" id="BJWJ01000001">
    <property type="protein sequence ID" value="GEM03166.1"/>
    <property type="molecule type" value="Genomic_DNA"/>
</dbReference>
<proteinExistence type="predicted"/>
<dbReference type="Proteomes" id="UP000321773">
    <property type="component" value="Unassembled WGS sequence"/>
</dbReference>
<dbReference type="OrthoDB" id="2893237at2"/>
<dbReference type="Proteomes" id="UP000199139">
    <property type="component" value="Unassembled WGS sequence"/>
</dbReference>
<dbReference type="STRING" id="306541.SAMN05421668_101154"/>
<sequence>MNRFRFDSKDSVKIVTAIIEGYREYIEHRLDRKAKMHISSAFAWTKGNFIESKIAEHSSDLKLSYKTAKAGLSWDYLQFSHKDSNILFLIKNAHYFNPDNFSYATLPTSTNRTGTKRTYLHELSQINNSVDFPDIAKINRVENTQQLSFFVSEQHANEDLQNLKKEYDEFHILTYEIDKALQISKIIHYLPNPQNNIAYEIEDLSRYIAGAELTDEERSIIAPEQEHDIIDPAAFDIGILDKENKASN</sequence>
<organism evidence="2 3">
    <name type="scientific">Halolactibacillus miurensis</name>
    <dbReference type="NCBI Taxonomy" id="306541"/>
    <lineage>
        <taxon>Bacteria</taxon>
        <taxon>Bacillati</taxon>
        <taxon>Bacillota</taxon>
        <taxon>Bacilli</taxon>
        <taxon>Bacillales</taxon>
        <taxon>Bacillaceae</taxon>
        <taxon>Halolactibacillus</taxon>
    </lineage>
</organism>
<protein>
    <submittedName>
        <fullName evidence="2">Uncharacterized protein</fullName>
    </submittedName>
</protein>
<reference evidence="2 3" key="1">
    <citation type="submission" date="2016-10" db="EMBL/GenBank/DDBJ databases">
        <authorList>
            <person name="de Groot N.N."/>
        </authorList>
    </citation>
    <scope>NUCLEOTIDE SEQUENCE [LARGE SCALE GENOMIC DNA]</scope>
    <source>
        <strain evidence="2 3">DSM 17074</strain>
    </source>
</reference>
<dbReference type="EMBL" id="FPAI01000001">
    <property type="protein sequence ID" value="SFS34333.1"/>
    <property type="molecule type" value="Genomic_DNA"/>
</dbReference>
<evidence type="ECO:0000313" key="4">
    <source>
        <dbReference type="Proteomes" id="UP000321773"/>
    </source>
</evidence>
<evidence type="ECO:0000313" key="3">
    <source>
        <dbReference type="Proteomes" id="UP000199139"/>
    </source>
</evidence>
<accession>A0A1I6P2E7</accession>
<evidence type="ECO:0000313" key="2">
    <source>
        <dbReference type="EMBL" id="SFS34333.1"/>
    </source>
</evidence>
<gene>
    <name evidence="1" type="ORF">HMI01_01540</name>
    <name evidence="2" type="ORF">SAMN05421668_101154</name>
</gene>
<dbReference type="AlphaFoldDB" id="A0A1I6P2E7"/>
<evidence type="ECO:0000313" key="1">
    <source>
        <dbReference type="EMBL" id="GEM03166.1"/>
    </source>
</evidence>
<name>A0A1I6P2E7_9BACI</name>